<dbReference type="Gene3D" id="3.40.50.970">
    <property type="match status" value="1"/>
</dbReference>
<evidence type="ECO:0000313" key="4">
    <source>
        <dbReference type="EMBL" id="TCU15034.1"/>
    </source>
</evidence>
<comment type="similarity">
    <text evidence="1">Belongs to the TPP enzyme family.</text>
</comment>
<dbReference type="Proteomes" id="UP000295021">
    <property type="component" value="Unassembled WGS sequence"/>
</dbReference>
<dbReference type="Proteomes" id="UP000542811">
    <property type="component" value="Unassembled WGS sequence"/>
</dbReference>
<dbReference type="GO" id="GO:0009097">
    <property type="term" value="P:isoleucine biosynthetic process"/>
    <property type="evidence" value="ECO:0007669"/>
    <property type="project" value="TreeGrafter"/>
</dbReference>
<evidence type="ECO:0000313" key="6">
    <source>
        <dbReference type="Proteomes" id="UP000542811"/>
    </source>
</evidence>
<protein>
    <submittedName>
        <fullName evidence="3">Acetolactate synthase-1/2/3 large subunit</fullName>
        <ecNumber evidence="3">2.2.1.6</ecNumber>
    </submittedName>
    <submittedName>
        <fullName evidence="4">Thiamine pyrophosphate-dependent enzyme</fullName>
    </submittedName>
</protein>
<feature type="domain" description="Thiamine pyrophosphate enzyme N-terminal TPP-binding" evidence="2">
    <location>
        <begin position="13"/>
        <end position="129"/>
    </location>
</feature>
<dbReference type="GO" id="GO:0005948">
    <property type="term" value="C:acetolactate synthase complex"/>
    <property type="evidence" value="ECO:0007669"/>
    <property type="project" value="TreeGrafter"/>
</dbReference>
<dbReference type="InterPro" id="IPR045229">
    <property type="entry name" value="TPP_enz"/>
</dbReference>
<dbReference type="GO" id="GO:0050660">
    <property type="term" value="F:flavin adenine dinucleotide binding"/>
    <property type="evidence" value="ECO:0007669"/>
    <property type="project" value="TreeGrafter"/>
</dbReference>
<dbReference type="EMBL" id="JACHXX010000012">
    <property type="protein sequence ID" value="MBB3165840.1"/>
    <property type="molecule type" value="Genomic_DNA"/>
</dbReference>
<dbReference type="EMBL" id="SMBI01000020">
    <property type="protein sequence ID" value="TCU15034.1"/>
    <property type="molecule type" value="Genomic_DNA"/>
</dbReference>
<comment type="caution">
    <text evidence="4">The sequence shown here is derived from an EMBL/GenBank/DDBJ whole genome shotgun (WGS) entry which is preliminary data.</text>
</comment>
<dbReference type="AlphaFoldDB" id="A0A1S9GLF2"/>
<evidence type="ECO:0000259" key="2">
    <source>
        <dbReference type="Pfam" id="PF02776"/>
    </source>
</evidence>
<dbReference type="GO" id="GO:0009099">
    <property type="term" value="P:L-valine biosynthetic process"/>
    <property type="evidence" value="ECO:0007669"/>
    <property type="project" value="TreeGrafter"/>
</dbReference>
<proteinExistence type="inferred from homology"/>
<keyword evidence="6" id="KW-1185">Reference proteome</keyword>
<organism evidence="4 5">
    <name type="scientific">Rhizobium laguerreae</name>
    <dbReference type="NCBI Taxonomy" id="1076926"/>
    <lineage>
        <taxon>Bacteria</taxon>
        <taxon>Pseudomonadati</taxon>
        <taxon>Pseudomonadota</taxon>
        <taxon>Alphaproteobacteria</taxon>
        <taxon>Hyphomicrobiales</taxon>
        <taxon>Rhizobiaceae</taxon>
        <taxon>Rhizobium/Agrobacterium group</taxon>
        <taxon>Rhizobium</taxon>
    </lineage>
</organism>
<dbReference type="GO" id="GO:0030976">
    <property type="term" value="F:thiamine pyrophosphate binding"/>
    <property type="evidence" value="ECO:0007669"/>
    <property type="project" value="InterPro"/>
</dbReference>
<accession>A0A1S9GLF2</accession>
<dbReference type="Pfam" id="PF02776">
    <property type="entry name" value="TPP_enzyme_N"/>
    <property type="match status" value="1"/>
</dbReference>
<dbReference type="CDD" id="cd07035">
    <property type="entry name" value="TPP_PYR_POX_like"/>
    <property type="match status" value="1"/>
</dbReference>
<reference evidence="3 6" key="2">
    <citation type="submission" date="2020-08" db="EMBL/GenBank/DDBJ databases">
        <title>Genomic Encyclopedia of Type Strains, Phase III (KMG-III): the genomes of soil and plant-associated and newly described type strains.</title>
        <authorList>
            <person name="Whitman W."/>
        </authorList>
    </citation>
    <scope>NUCLEOTIDE SEQUENCE [LARGE SCALE GENOMIC DNA]</scope>
    <source>
        <strain evidence="3 6">CECT 8280</strain>
    </source>
</reference>
<dbReference type="GO" id="GO:0003984">
    <property type="term" value="F:acetolactate synthase activity"/>
    <property type="evidence" value="ECO:0007669"/>
    <property type="project" value="UniProtKB-EC"/>
</dbReference>
<dbReference type="FunFam" id="3.40.50.970:FF:000007">
    <property type="entry name" value="Acetolactate synthase"/>
    <property type="match status" value="1"/>
</dbReference>
<dbReference type="InterPro" id="IPR012001">
    <property type="entry name" value="Thiamin_PyroP_enz_TPP-bd_dom"/>
</dbReference>
<dbReference type="SUPFAM" id="SSF52518">
    <property type="entry name" value="Thiamin diphosphate-binding fold (THDP-binding)"/>
    <property type="match status" value="1"/>
</dbReference>
<evidence type="ECO:0000313" key="3">
    <source>
        <dbReference type="EMBL" id="MBB3165840.1"/>
    </source>
</evidence>
<keyword evidence="3" id="KW-0808">Transferase</keyword>
<gene>
    <name evidence="4" type="ORF">EV131_12048</name>
    <name evidence="3" type="ORF">FHS25_006352</name>
</gene>
<dbReference type="InterPro" id="IPR029061">
    <property type="entry name" value="THDP-binding"/>
</dbReference>
<reference evidence="4 5" key="1">
    <citation type="submission" date="2019-03" db="EMBL/GenBank/DDBJ databases">
        <title>Genomic Encyclopedia of Type Strains, Phase IV (KMG-V): Genome sequencing to study the core and pangenomes of soil and plant-associated prokaryotes.</title>
        <authorList>
            <person name="Whitman W."/>
        </authorList>
    </citation>
    <scope>NUCLEOTIDE SEQUENCE [LARGE SCALE GENOMIC DNA]</scope>
    <source>
        <strain evidence="4 5">FB403</strain>
    </source>
</reference>
<evidence type="ECO:0000313" key="5">
    <source>
        <dbReference type="Proteomes" id="UP000295021"/>
    </source>
</evidence>
<sequence>MPQSDRRRKRKVKGSDLLIRGLEDEGVKCIFGIPGEETLDIMQSICKSKTKIKFVTTRCEWGAALMAASYGRLTGKTGVCLVTCGPGVLNLPNGAGYAFLGGAPLLMIGGQKPIKSRPQAGFQRIDAVAVMKPVTKLAIQIASAQLIPSTVRESFRVTQEGKQGPVYLELPDDIAAEKCEEEEV</sequence>
<dbReference type="PANTHER" id="PTHR18968">
    <property type="entry name" value="THIAMINE PYROPHOSPHATE ENZYMES"/>
    <property type="match status" value="1"/>
</dbReference>
<name>A0A1S9GLF2_9HYPH</name>
<dbReference type="EC" id="2.2.1.6" evidence="3"/>
<evidence type="ECO:0000256" key="1">
    <source>
        <dbReference type="ARBA" id="ARBA00007812"/>
    </source>
</evidence>
<dbReference type="PANTHER" id="PTHR18968:SF129">
    <property type="entry name" value="ACETOLACTATE SYNTHASE"/>
    <property type="match status" value="1"/>
</dbReference>